<dbReference type="Gene3D" id="3.90.70.10">
    <property type="entry name" value="Cysteine proteinases"/>
    <property type="match status" value="1"/>
</dbReference>
<dbReference type="GO" id="GO:0005634">
    <property type="term" value="C:nucleus"/>
    <property type="evidence" value="ECO:0007669"/>
    <property type="project" value="TreeGrafter"/>
</dbReference>
<reference evidence="3" key="1">
    <citation type="submission" date="2021-07" db="EMBL/GenBank/DDBJ databases">
        <title>Elsinoe batatas strain:CRI-CJ2 Genome sequencing and assembly.</title>
        <authorList>
            <person name="Huang L."/>
        </authorList>
    </citation>
    <scope>NUCLEOTIDE SEQUENCE</scope>
    <source>
        <strain evidence="3">CRI-CJ2</strain>
    </source>
</reference>
<evidence type="ECO:0000259" key="2">
    <source>
        <dbReference type="PROSITE" id="PS50235"/>
    </source>
</evidence>
<dbReference type="OrthoDB" id="420187at2759"/>
<dbReference type="Proteomes" id="UP000809789">
    <property type="component" value="Unassembled WGS sequence"/>
</dbReference>
<dbReference type="Pfam" id="PF00443">
    <property type="entry name" value="UCH"/>
    <property type="match status" value="1"/>
</dbReference>
<protein>
    <recommendedName>
        <fullName evidence="2">USP domain-containing protein</fullName>
    </recommendedName>
</protein>
<dbReference type="PANTHER" id="PTHR24006:SF827">
    <property type="entry name" value="UBIQUITIN CARBOXYL-TERMINAL HYDROLASE 34"/>
    <property type="match status" value="1"/>
</dbReference>
<gene>
    <name evidence="3" type="ORF">KVT40_007301</name>
</gene>
<feature type="domain" description="USP" evidence="2">
    <location>
        <begin position="1481"/>
        <end position="1800"/>
    </location>
</feature>
<dbReference type="InterPro" id="IPR050164">
    <property type="entry name" value="Peptidase_C19"/>
</dbReference>
<accession>A0A8K0KWU2</accession>
<dbReference type="InterPro" id="IPR038765">
    <property type="entry name" value="Papain-like_cys_pep_sf"/>
</dbReference>
<dbReference type="GO" id="GO:0005829">
    <property type="term" value="C:cytosol"/>
    <property type="evidence" value="ECO:0007669"/>
    <property type="project" value="TreeGrafter"/>
</dbReference>
<dbReference type="InterPro" id="IPR018200">
    <property type="entry name" value="USP_CS"/>
</dbReference>
<dbReference type="PANTHER" id="PTHR24006">
    <property type="entry name" value="UBIQUITIN CARBOXYL-TERMINAL HYDROLASE"/>
    <property type="match status" value="1"/>
</dbReference>
<feature type="region of interest" description="Disordered" evidence="1">
    <location>
        <begin position="1"/>
        <end position="101"/>
    </location>
</feature>
<evidence type="ECO:0000313" key="4">
    <source>
        <dbReference type="Proteomes" id="UP000809789"/>
    </source>
</evidence>
<keyword evidence="4" id="KW-1185">Reference proteome</keyword>
<dbReference type="EMBL" id="JAESVG020000009">
    <property type="protein sequence ID" value="KAG8624234.1"/>
    <property type="molecule type" value="Genomic_DNA"/>
</dbReference>
<dbReference type="InterPro" id="IPR001394">
    <property type="entry name" value="Peptidase_C19_UCH"/>
</dbReference>
<feature type="compositionally biased region" description="Acidic residues" evidence="1">
    <location>
        <begin position="2464"/>
        <end position="2485"/>
    </location>
</feature>
<organism evidence="3 4">
    <name type="scientific">Elsinoe batatas</name>
    <dbReference type="NCBI Taxonomy" id="2601811"/>
    <lineage>
        <taxon>Eukaryota</taxon>
        <taxon>Fungi</taxon>
        <taxon>Dikarya</taxon>
        <taxon>Ascomycota</taxon>
        <taxon>Pezizomycotina</taxon>
        <taxon>Dothideomycetes</taxon>
        <taxon>Dothideomycetidae</taxon>
        <taxon>Myriangiales</taxon>
        <taxon>Elsinoaceae</taxon>
        <taxon>Elsinoe</taxon>
    </lineage>
</organism>
<dbReference type="InterPro" id="IPR028889">
    <property type="entry name" value="USP"/>
</dbReference>
<feature type="region of interest" description="Disordered" evidence="1">
    <location>
        <begin position="2428"/>
        <end position="2485"/>
    </location>
</feature>
<dbReference type="SUPFAM" id="SSF54001">
    <property type="entry name" value="Cysteine proteinases"/>
    <property type="match status" value="1"/>
</dbReference>
<comment type="caution">
    <text evidence="3">The sequence shown here is derived from an EMBL/GenBank/DDBJ whole genome shotgun (WGS) entry which is preliminary data.</text>
</comment>
<dbReference type="PROSITE" id="PS00973">
    <property type="entry name" value="USP_2"/>
    <property type="match status" value="1"/>
</dbReference>
<feature type="compositionally biased region" description="Acidic residues" evidence="1">
    <location>
        <begin position="2447"/>
        <end position="2457"/>
    </location>
</feature>
<dbReference type="PROSITE" id="PS50235">
    <property type="entry name" value="USP_3"/>
    <property type="match status" value="1"/>
</dbReference>
<name>A0A8K0KWU2_9PEZI</name>
<evidence type="ECO:0000313" key="3">
    <source>
        <dbReference type="EMBL" id="KAG8624234.1"/>
    </source>
</evidence>
<proteinExistence type="predicted"/>
<feature type="compositionally biased region" description="Basic and acidic residues" evidence="1">
    <location>
        <begin position="1"/>
        <end position="10"/>
    </location>
</feature>
<evidence type="ECO:0000256" key="1">
    <source>
        <dbReference type="SAM" id="MobiDB-lite"/>
    </source>
</evidence>
<sequence length="2485" mass="279657">MATPEDDSHATRPPQPPNSPAIRPLETPSSPEKSPKRRRLSKDYPSPPYFASADATSGAPLAPHTPPPRDIDQDNIGAAPRRTSPEPPAAVNMDDDGPDLPATFPLINPDFPTPEIAATVWVNALRDGRNGFGNRDLIAFTKWVTLTFNSASNRSYFKLENVDRRIQFWTTIGEALMVMANSSTINRMMNVQSGSFPEDLCKALPRAAAVFTKLGAERADAERARRDSLGDGQKAKSFLQSENMRFFNYQKALLGLLEIDPTEYRSLPENRRKGLQTKLARSARSFIVHDQGGAVSVLLDLCSEIAGKLHEAELAPFASTLLQLVNSLLQNTSIYQTEQELLPFYVHTMRWFTELQPILHSWKITDEQTPAFRQSLITVYINVLHPILTALLEMDNEHALRFRKERLPQILTWQGRKDVAGALRFTPDDLLKAAMLLEKEGPVVEVYSWCVLSAGNSLKKDSPTERNYGIVFLYEIVKDVHGDLDIEKFYQPRTLVARVITSSGALQSALRAGLNESFGPCVDFILDFLIDVDAYDCTITDALWQNLTTTGDQTMRFFCLNRLHHVLVAKIPPPHILHLLKQIATADTGSPELFLEGLLENAQKQLGSIDLYTEYPDEQVEIVQVLVTLVLTLCTYDNPPHQNGMINNAIAGIKLLVRSRISSSVIAGIVSGCLRHILEDNVKAPGSMSTLSALLEATAHRVFEYKTPSDMATTIFGSFRDFLRKHEHDAPSPVLAFKALMYFHILVQSLSACQEPFDGISSEDFWNSTIEKNAYHPVNRASMLGTWAKMAATSPVLARLLLECISEGRFTPAALPSSSTHLLLFDFLMQCSSRRQILIGFLPTLVSAMVEAQDANVESELHRKIAKLAFDVESTCSSTERHEIQRTIARACLTAFLKGNEKAANHFKLLLWKSIEIKQPTEREGKKDIRIRDYSRENAPRVCSIDIRLPSYNDKDKEVSCETWEVDPDITVGEFKGYLQSLLGHEDLRIHHAGRRLSLGQDPEVGLGSLVKLEEKVFIVDTASKGGLAPANKGMGAPRAVFEEELIKQYWTVYDHLFNDGTIGSVAASLLSNIELPVEPHSYECADIEHVLDPAHPRSTNKTLYAVTLIVQNLDRQRDRNFVDVDRNVQSVRFLLSTLACEILDLTLLGAIAKLLKRLLQEAIPEEQRSKFFEDPESTYQLLVRLVIDIKDRVVHLTTEEVNAKDQLDAKHALNHLLESLYEAALCSDKIADILSMNDDATELFMSLLGDNGEDVAEVVYHSTTKILSMPDPETEVAICGTDFSPFEQAYLQRGNLIKTWLSKLSFDLMNDRSDDPKKSANIHRLAADAFPIYLRYLAGKTLLSDLAENAMHNILGIAEQESEHVLKLEAKIACLCRIIKNIVQKGREVGPPVKLPNPTLSVLQRLLFGDVPSEKKQKHLIRINEEWCRRDVYDTILVIATLQHDASPLVQGMLEIVEGFETDEQYTGRLDSIRTDGHPVGLENMSMTCYLNSLLQQLFMNIDFRTFLLNVPITDLDRQPVLKEVQKTFEFLQSSCRTAYRPEGLTRVLGIDVTVQEDAQLFFSMLLSRLEEEMPDEPAKTKFKSFYFGTERHQVIGSCGHISDSSGEFLNLSLTVKGKADLIASLDEYVEGEQMEDSNKFRCSECESEQRKDTLVDACRRTRLDTIPSNLVVGLKRFEYITGRAEKINDRLDFPPILDMAKYTVQFAADQSQQPPQDLFELVGVVVHQGSLNFGHYWTYTKDHTTYGQPEGKWWRIEDSKAAQVTMQDAVEAGRGSTSNRTRLFERSDNAYVLFYRRLGGRTELNGYATSVPDDNASTTAAIDQDNKQARETANFFDGACLEYIDALMLKSGSSCSCTECGYDYEKAALSMGLQYLLRVWTHHEKDEGVARIANSIVIMVERNRKLATDALLMIFGDEKALDRFLSAPQAVGRQTMINMVVKIMEKAAIADPVFYGIAVQEKTDREGPDESTLLCNIARAVLNKFDEIVALRYPVTTYFAFLMRFAMLGSVEGRMLARSTVLENCLTLLYVPYTDEAKQRFNELAQHLQSSDTATFHWAAVVDLINFILTSVTEYHPGLLRGQESFHGQGIHEAPARIFTNQEEKKMIEDTYWSAHRGRMLSLPYVAMHLCPIWRSTTALNWPPARLLATLTSSQFDVDYAKKALASITYQITKASNESEYERGILVAEHVCCYAEVPFPSRLHLFKTILERTPYEKGMLPRAISWLERVARNLVGSAELTASVHEFAMWMLFSDKVSARAKMAAFLTRLVGLDSKELPVNSLAASLRKPEVLLEILEGMVSVIRDNIDERASAAEYVKFSTRAFIVITEFLVYQNQEVMTLVVQGDATGVQNYLYSLRISQAHREKYYQIVTRLGAFYEEIQRFKQAAHRHGWLGTSSKKRDSEELDDDEVAGSIRRGSRRIRLTIPDTDDDELSEPESTTVELESEQEIEVDVNEQSAAWDDDQWVDDGSDTEEVVEIDND</sequence>
<dbReference type="GO" id="GO:0004843">
    <property type="term" value="F:cysteine-type deubiquitinase activity"/>
    <property type="evidence" value="ECO:0007669"/>
    <property type="project" value="InterPro"/>
</dbReference>
<dbReference type="GO" id="GO:0016579">
    <property type="term" value="P:protein deubiquitination"/>
    <property type="evidence" value="ECO:0007669"/>
    <property type="project" value="InterPro"/>
</dbReference>